<sequence>MSISRAYISGKNCNEAQSIRVVLDLLDKVKGRNKLIRIADFSPAGWSTVHEYESNDIGSDSEDEKKIRQAESRAMCTMKDKIKGRPAPYSNKPRLPPAEIYANPTYNQQFQRQPLRNSVTRREPCKWDMCFLYIFNVGIWQSLSMDIHPSMPDHLVQKLPDYVLSSRADSTRKKYTYGFNSWCKWSKLHCISSLPASTVHIALYLVHISETFNSTSKIDEAVYAISWAHKLAGFPNPCNSDLVISVREGSYRKIGHKINKKEPITANILSKIVHLYGQNCNNLKDVRIACMCLLSYAGFLRFSELANLKRSKVT</sequence>
<accession>A0A8B6HND6</accession>
<dbReference type="Gene3D" id="1.10.150.130">
    <property type="match status" value="1"/>
</dbReference>
<organism evidence="2 3">
    <name type="scientific">Mytilus galloprovincialis</name>
    <name type="common">Mediterranean mussel</name>
    <dbReference type="NCBI Taxonomy" id="29158"/>
    <lineage>
        <taxon>Eukaryota</taxon>
        <taxon>Metazoa</taxon>
        <taxon>Spiralia</taxon>
        <taxon>Lophotrochozoa</taxon>
        <taxon>Mollusca</taxon>
        <taxon>Bivalvia</taxon>
        <taxon>Autobranchia</taxon>
        <taxon>Pteriomorphia</taxon>
        <taxon>Mytilida</taxon>
        <taxon>Mytiloidea</taxon>
        <taxon>Mytilidae</taxon>
        <taxon>Mytilinae</taxon>
        <taxon>Mytilus</taxon>
    </lineage>
</organism>
<name>A0A8B6HND6_MYTGA</name>
<dbReference type="OrthoDB" id="6136861at2759"/>
<reference evidence="2" key="1">
    <citation type="submission" date="2018-11" db="EMBL/GenBank/DDBJ databases">
        <authorList>
            <person name="Alioto T."/>
            <person name="Alioto T."/>
        </authorList>
    </citation>
    <scope>NUCLEOTIDE SEQUENCE</scope>
</reference>
<dbReference type="InterPro" id="IPR052925">
    <property type="entry name" value="Phage_Integrase-like_Recomb"/>
</dbReference>
<evidence type="ECO:0008006" key="4">
    <source>
        <dbReference type="Google" id="ProtNLM"/>
    </source>
</evidence>
<evidence type="ECO:0000313" key="3">
    <source>
        <dbReference type="Proteomes" id="UP000596742"/>
    </source>
</evidence>
<dbReference type="Proteomes" id="UP000596742">
    <property type="component" value="Unassembled WGS sequence"/>
</dbReference>
<protein>
    <recommendedName>
        <fullName evidence="4">Tyr recombinase domain-containing protein</fullName>
    </recommendedName>
</protein>
<comment type="caution">
    <text evidence="2">The sequence shown here is derived from an EMBL/GenBank/DDBJ whole genome shotgun (WGS) entry which is preliminary data.</text>
</comment>
<dbReference type="EMBL" id="UYJE01010345">
    <property type="protein sequence ID" value="VDI82381.1"/>
    <property type="molecule type" value="Genomic_DNA"/>
</dbReference>
<proteinExistence type="predicted"/>
<keyword evidence="1" id="KW-0238">DNA-binding</keyword>
<dbReference type="SUPFAM" id="SSF47823">
    <property type="entry name" value="lambda integrase-like, N-terminal domain"/>
    <property type="match status" value="1"/>
</dbReference>
<dbReference type="PANTHER" id="PTHR34605:SF4">
    <property type="entry name" value="DNA ADENINE METHYLTRANSFERASE"/>
    <property type="match status" value="1"/>
</dbReference>
<evidence type="ECO:0000313" key="2">
    <source>
        <dbReference type="EMBL" id="VDI82381.1"/>
    </source>
</evidence>
<keyword evidence="3" id="KW-1185">Reference proteome</keyword>
<gene>
    <name evidence="2" type="ORF">MGAL_10B094187</name>
</gene>
<dbReference type="AlphaFoldDB" id="A0A8B6HND6"/>
<dbReference type="PANTHER" id="PTHR34605">
    <property type="entry name" value="PHAGE_INTEGRASE DOMAIN-CONTAINING PROTEIN"/>
    <property type="match status" value="1"/>
</dbReference>
<evidence type="ECO:0000256" key="1">
    <source>
        <dbReference type="ARBA" id="ARBA00023125"/>
    </source>
</evidence>
<dbReference type="InterPro" id="IPR010998">
    <property type="entry name" value="Integrase_recombinase_N"/>
</dbReference>
<dbReference type="GO" id="GO:0003677">
    <property type="term" value="F:DNA binding"/>
    <property type="evidence" value="ECO:0007669"/>
    <property type="project" value="UniProtKB-KW"/>
</dbReference>